<proteinExistence type="predicted"/>
<accession>A0A9Q3GTJ8</accession>
<keyword evidence="2" id="KW-1185">Reference proteome</keyword>
<dbReference type="EMBL" id="AVOT02005570">
    <property type="protein sequence ID" value="MBW0479411.1"/>
    <property type="molecule type" value="Genomic_DNA"/>
</dbReference>
<dbReference type="Proteomes" id="UP000765509">
    <property type="component" value="Unassembled WGS sequence"/>
</dbReference>
<organism evidence="1 2">
    <name type="scientific">Austropuccinia psidii MF-1</name>
    <dbReference type="NCBI Taxonomy" id="1389203"/>
    <lineage>
        <taxon>Eukaryota</taxon>
        <taxon>Fungi</taxon>
        <taxon>Dikarya</taxon>
        <taxon>Basidiomycota</taxon>
        <taxon>Pucciniomycotina</taxon>
        <taxon>Pucciniomycetes</taxon>
        <taxon>Pucciniales</taxon>
        <taxon>Sphaerophragmiaceae</taxon>
        <taxon>Austropuccinia</taxon>
    </lineage>
</organism>
<gene>
    <name evidence="1" type="ORF">O181_019126</name>
</gene>
<protein>
    <submittedName>
        <fullName evidence="1">Uncharacterized protein</fullName>
    </submittedName>
</protein>
<dbReference type="AlphaFoldDB" id="A0A9Q3GTJ8"/>
<evidence type="ECO:0000313" key="1">
    <source>
        <dbReference type="EMBL" id="MBW0479411.1"/>
    </source>
</evidence>
<sequence>MEEYYAFPYENIKQFDGKLVHLWQNWLEKPQERSFKIQKRDNTIINLTQKTQDLSISPRSDKFVQEFQNKKWPNNLRRQLEDSTSEDESPSIIYKPINKTEEKFQILVDGNENINGNPFKNELKMEKFRFSEHHELSDEEIIIEREK</sequence>
<name>A0A9Q3GTJ8_9BASI</name>
<evidence type="ECO:0000313" key="2">
    <source>
        <dbReference type="Proteomes" id="UP000765509"/>
    </source>
</evidence>
<comment type="caution">
    <text evidence="1">The sequence shown here is derived from an EMBL/GenBank/DDBJ whole genome shotgun (WGS) entry which is preliminary data.</text>
</comment>
<reference evidence="1" key="1">
    <citation type="submission" date="2021-03" db="EMBL/GenBank/DDBJ databases">
        <title>Draft genome sequence of rust myrtle Austropuccinia psidii MF-1, a brazilian biotype.</title>
        <authorList>
            <person name="Quecine M.C."/>
            <person name="Pachon D.M.R."/>
            <person name="Bonatelli M.L."/>
            <person name="Correr F.H."/>
            <person name="Franceschini L.M."/>
            <person name="Leite T.F."/>
            <person name="Margarido G.R.A."/>
            <person name="Almeida C.A."/>
            <person name="Ferrarezi J.A."/>
            <person name="Labate C.A."/>
        </authorList>
    </citation>
    <scope>NUCLEOTIDE SEQUENCE</scope>
    <source>
        <strain evidence="1">MF-1</strain>
    </source>
</reference>